<sequence length="319" mass="36535">MDLSMLLSEFSVFTIISLFLGLLAIYFWIQVYFEMKKGSLAWLLLALTSVFLITTSIFPAIAITYSEPVIQSIVLSILEFWSVVYLGTFVAAGFLVYRAFKTVPKENIGEYLVEGLTFEIPTADEVSNLLGKSTLIEYTTQSRYVDGVIELTYRFFGELRTVILFSSEPRASMYREKLMDLVDVGAMKFVEVCMEGDEISIEDEIVRVPVTNMDQILELFDQLPAGARIIFEPLSHLISMLGKDETYRLLSRVVERTSRLKLDLVAFINKEAHDDETINRFRELFVNYAEITSDRIRVVKGKKEGHIRFMVGTEFYLNS</sequence>
<proteinExistence type="predicted"/>
<name>A0A1F2PB71_9EURY</name>
<evidence type="ECO:0000256" key="1">
    <source>
        <dbReference type="SAM" id="Phobius"/>
    </source>
</evidence>
<evidence type="ECO:0000313" key="3">
    <source>
        <dbReference type="Proteomes" id="UP000186940"/>
    </source>
</evidence>
<keyword evidence="3" id="KW-1185">Reference proteome</keyword>
<keyword evidence="1" id="KW-1133">Transmembrane helix</keyword>
<feature type="transmembrane region" description="Helical" evidence="1">
    <location>
        <begin position="12"/>
        <end position="33"/>
    </location>
</feature>
<keyword evidence="1" id="KW-0812">Transmembrane</keyword>
<feature type="transmembrane region" description="Helical" evidence="1">
    <location>
        <begin position="69"/>
        <end position="97"/>
    </location>
</feature>
<accession>A0A1F2PB71</accession>
<feature type="transmembrane region" description="Helical" evidence="1">
    <location>
        <begin position="40"/>
        <end position="63"/>
    </location>
</feature>
<protein>
    <submittedName>
        <fullName evidence="2">Uncharacterized protein</fullName>
    </submittedName>
</protein>
<dbReference type="STRING" id="1838285.SCAL_000802"/>
<evidence type="ECO:0000313" key="2">
    <source>
        <dbReference type="EMBL" id="OFV68162.1"/>
    </source>
</evidence>
<keyword evidence="1" id="KW-0472">Membrane</keyword>
<organism evidence="2 3">
    <name type="scientific">Candidatus Syntropharchaeum caldarium</name>
    <dbReference type="NCBI Taxonomy" id="1838285"/>
    <lineage>
        <taxon>Archaea</taxon>
        <taxon>Methanobacteriati</taxon>
        <taxon>Methanobacteriota</taxon>
        <taxon>Stenosarchaea group</taxon>
        <taxon>Methanomicrobia</taxon>
        <taxon>Methanosarcinales</taxon>
        <taxon>ANME-2 cluster</taxon>
        <taxon>Candidatus Syntropharchaeum</taxon>
    </lineage>
</organism>
<comment type="caution">
    <text evidence="2">The sequence shown here is derived from an EMBL/GenBank/DDBJ whole genome shotgun (WGS) entry which is preliminary data.</text>
</comment>
<dbReference type="EMBL" id="LYOS01000002">
    <property type="protein sequence ID" value="OFV68162.1"/>
    <property type="molecule type" value="Genomic_DNA"/>
</dbReference>
<dbReference type="AlphaFoldDB" id="A0A1F2PB71"/>
<gene>
    <name evidence="2" type="ORF">SCAL_000802</name>
</gene>
<reference evidence="2" key="1">
    <citation type="submission" date="2016-05" db="EMBL/GenBank/DDBJ databases">
        <title>Microbial consortia oxidize butane by reversing methanogenesis.</title>
        <authorList>
            <person name="Laso-Perez R."/>
            <person name="Richter M."/>
            <person name="Wegener G."/>
            <person name="Musat F."/>
        </authorList>
    </citation>
    <scope>NUCLEOTIDE SEQUENCE [LARGE SCALE GENOMIC DNA]</scope>
    <source>
        <strain evidence="2">BOX2</strain>
    </source>
</reference>
<dbReference type="Proteomes" id="UP000186940">
    <property type="component" value="Unassembled WGS sequence"/>
</dbReference>